<sequence length="115" mass="12696">MIIGELSDRSGVSARSIRHYEKLGLITPQRGDNGYRHYSDRAVPMVATIHAMFELGFTRDDVRAVLPCATGEKSHGDAELLARVAEMRERVAGRIRTLSETEQALAGFLAANRGR</sequence>
<dbReference type="RefSeq" id="WP_344227286.1">
    <property type="nucleotide sequence ID" value="NZ_BAAARI010000005.1"/>
</dbReference>
<dbReference type="PRINTS" id="PR00040">
    <property type="entry name" value="HTHMERR"/>
</dbReference>
<dbReference type="Pfam" id="PF13411">
    <property type="entry name" value="MerR_1"/>
    <property type="match status" value="1"/>
</dbReference>
<dbReference type="PROSITE" id="PS00552">
    <property type="entry name" value="HTH_MERR_1"/>
    <property type="match status" value="1"/>
</dbReference>
<reference evidence="3 4" key="1">
    <citation type="journal article" date="2019" name="Int. J. Syst. Evol. Microbiol.">
        <title>The Global Catalogue of Microorganisms (GCM) 10K type strain sequencing project: providing services to taxonomists for standard genome sequencing and annotation.</title>
        <authorList>
            <consortium name="The Broad Institute Genomics Platform"/>
            <consortium name="The Broad Institute Genome Sequencing Center for Infectious Disease"/>
            <person name="Wu L."/>
            <person name="Ma J."/>
        </authorList>
    </citation>
    <scope>NUCLEOTIDE SEQUENCE [LARGE SCALE GENOMIC DNA]</scope>
    <source>
        <strain evidence="3 4">JCM 16365</strain>
    </source>
</reference>
<dbReference type="PANTHER" id="PTHR30204">
    <property type="entry name" value="REDOX-CYCLING DRUG-SENSING TRANSCRIPTIONAL ACTIVATOR SOXR"/>
    <property type="match status" value="1"/>
</dbReference>
<evidence type="ECO:0000313" key="4">
    <source>
        <dbReference type="Proteomes" id="UP001500274"/>
    </source>
</evidence>
<dbReference type="InterPro" id="IPR000551">
    <property type="entry name" value="MerR-type_HTH_dom"/>
</dbReference>
<dbReference type="Proteomes" id="UP001500274">
    <property type="component" value="Unassembled WGS sequence"/>
</dbReference>
<organism evidence="3 4">
    <name type="scientific">Microbacterium binotii</name>
    <dbReference type="NCBI Taxonomy" id="462710"/>
    <lineage>
        <taxon>Bacteria</taxon>
        <taxon>Bacillati</taxon>
        <taxon>Actinomycetota</taxon>
        <taxon>Actinomycetes</taxon>
        <taxon>Micrococcales</taxon>
        <taxon>Microbacteriaceae</taxon>
        <taxon>Microbacterium</taxon>
    </lineage>
</organism>
<dbReference type="Gene3D" id="1.10.1660.10">
    <property type="match status" value="1"/>
</dbReference>
<feature type="domain" description="HTH merR-type" evidence="2">
    <location>
        <begin position="1"/>
        <end position="68"/>
    </location>
</feature>
<dbReference type="GO" id="GO:0003677">
    <property type="term" value="F:DNA binding"/>
    <property type="evidence" value="ECO:0007669"/>
    <property type="project" value="UniProtKB-KW"/>
</dbReference>
<dbReference type="SUPFAM" id="SSF46955">
    <property type="entry name" value="Putative DNA-binding domain"/>
    <property type="match status" value="1"/>
</dbReference>
<evidence type="ECO:0000313" key="3">
    <source>
        <dbReference type="EMBL" id="GAA2572258.1"/>
    </source>
</evidence>
<keyword evidence="1 3" id="KW-0238">DNA-binding</keyword>
<dbReference type="PANTHER" id="PTHR30204:SF93">
    <property type="entry name" value="HTH MERR-TYPE DOMAIN-CONTAINING PROTEIN"/>
    <property type="match status" value="1"/>
</dbReference>
<proteinExistence type="predicted"/>
<dbReference type="InterPro" id="IPR047057">
    <property type="entry name" value="MerR_fam"/>
</dbReference>
<gene>
    <name evidence="3" type="ORF">GCM10009862_08930</name>
</gene>
<dbReference type="InterPro" id="IPR009061">
    <property type="entry name" value="DNA-bd_dom_put_sf"/>
</dbReference>
<evidence type="ECO:0000256" key="1">
    <source>
        <dbReference type="ARBA" id="ARBA00023125"/>
    </source>
</evidence>
<accession>A0ABN3PC41</accession>
<evidence type="ECO:0000259" key="2">
    <source>
        <dbReference type="PROSITE" id="PS50937"/>
    </source>
</evidence>
<dbReference type="PROSITE" id="PS50937">
    <property type="entry name" value="HTH_MERR_2"/>
    <property type="match status" value="1"/>
</dbReference>
<name>A0ABN3PC41_9MICO</name>
<protein>
    <submittedName>
        <fullName evidence="3">MerR family DNA-binding transcriptional regulator</fullName>
    </submittedName>
</protein>
<dbReference type="EMBL" id="BAAARI010000005">
    <property type="protein sequence ID" value="GAA2572258.1"/>
    <property type="molecule type" value="Genomic_DNA"/>
</dbReference>
<dbReference type="SMART" id="SM00422">
    <property type="entry name" value="HTH_MERR"/>
    <property type="match status" value="1"/>
</dbReference>
<keyword evidence="4" id="KW-1185">Reference proteome</keyword>
<comment type="caution">
    <text evidence="3">The sequence shown here is derived from an EMBL/GenBank/DDBJ whole genome shotgun (WGS) entry which is preliminary data.</text>
</comment>